<dbReference type="Proteomes" id="UP000571084">
    <property type="component" value="Unassembled WGS sequence"/>
</dbReference>
<reference evidence="5 6" key="1">
    <citation type="submission" date="2020-08" db="EMBL/GenBank/DDBJ databases">
        <title>Genomic Encyclopedia of Type Strains, Phase IV (KMG-IV): sequencing the most valuable type-strain genomes for metagenomic binning, comparative biology and taxonomic classification.</title>
        <authorList>
            <person name="Goeker M."/>
        </authorList>
    </citation>
    <scope>NUCLEOTIDE SEQUENCE [LARGE SCALE GENOMIC DNA]</scope>
    <source>
        <strain evidence="5 6">DSM 23240</strain>
    </source>
</reference>
<dbReference type="PANTHER" id="PTHR44943">
    <property type="entry name" value="CELLULOSE SYNTHASE OPERON PROTEIN C"/>
    <property type="match status" value="1"/>
</dbReference>
<dbReference type="Gene3D" id="1.25.40.10">
    <property type="entry name" value="Tetratricopeptide repeat domain"/>
    <property type="match status" value="1"/>
</dbReference>
<dbReference type="Pfam" id="PF13432">
    <property type="entry name" value="TPR_16"/>
    <property type="match status" value="1"/>
</dbReference>
<keyword evidence="4" id="KW-0812">Transmembrane</keyword>
<feature type="repeat" description="TPR" evidence="3">
    <location>
        <begin position="237"/>
        <end position="270"/>
    </location>
</feature>
<proteinExistence type="predicted"/>
<evidence type="ECO:0000313" key="5">
    <source>
        <dbReference type="EMBL" id="MBB5198404.1"/>
    </source>
</evidence>
<comment type="caution">
    <text evidence="5">The sequence shown here is derived from an EMBL/GenBank/DDBJ whole genome shotgun (WGS) entry which is preliminary data.</text>
</comment>
<dbReference type="SMART" id="SM00028">
    <property type="entry name" value="TPR"/>
    <property type="match status" value="2"/>
</dbReference>
<sequence>MSLINQMLRDLDKRGESAPDLPARPGYIKVIPKPPGNARLIWATVLLVLACCVLLVWWYLGHAQPLIKPMLKPAVLAQPAPPAQPQSLNAIPEDATPPKNVVLPAAGLPVAPMTATALPSTNTIQQKSLEVTAAPQNSSTTIAPSQPLMPMSAPAANALVKNEVKAKDLNFASDASETSHNGVINPTVDQALAATKERKTPHVSDAKIVTKKSVNISAQDSSMALRPAKEITPQQAIDNRYRKAISLIDAGQLPQAIELLQQVLQLDPKHAAARQTLVGLLLQGKRQDEAVRMLQEGLSNDPSLTGMAMILARLQVERGSTRIATETLAHSLPYALENAEYQAFFAALLQRDKRNKEAIEHYAIALRKVPENGLWWMGYGISLQAENRLPEAEDAFTRAKSSSTLSAELLTFVNQKLHQIQR</sequence>
<keyword evidence="4" id="KW-0472">Membrane</keyword>
<keyword evidence="4" id="KW-1133">Transmembrane helix</keyword>
<dbReference type="EMBL" id="JACHHQ010000001">
    <property type="protein sequence ID" value="MBB5198404.1"/>
    <property type="molecule type" value="Genomic_DNA"/>
</dbReference>
<dbReference type="AlphaFoldDB" id="A0A840RNU3"/>
<keyword evidence="1" id="KW-0677">Repeat</keyword>
<evidence type="ECO:0000256" key="1">
    <source>
        <dbReference type="ARBA" id="ARBA00022737"/>
    </source>
</evidence>
<dbReference type="InterPro" id="IPR011990">
    <property type="entry name" value="TPR-like_helical_dom_sf"/>
</dbReference>
<feature type="transmembrane region" description="Helical" evidence="4">
    <location>
        <begin position="40"/>
        <end position="60"/>
    </location>
</feature>
<dbReference type="PANTHER" id="PTHR44943:SF4">
    <property type="entry name" value="TPR REPEAT-CONTAINING PROTEIN MJ0798"/>
    <property type="match status" value="1"/>
</dbReference>
<evidence type="ECO:0000256" key="2">
    <source>
        <dbReference type="ARBA" id="ARBA00022803"/>
    </source>
</evidence>
<evidence type="ECO:0000256" key="3">
    <source>
        <dbReference type="PROSITE-ProRule" id="PRU00339"/>
    </source>
</evidence>
<dbReference type="InterPro" id="IPR051685">
    <property type="entry name" value="Ycf3/AcsC/BcsC/TPR_MFPF"/>
</dbReference>
<protein>
    <submittedName>
        <fullName evidence="5">MSHA biogenesis protein MshN</fullName>
    </submittedName>
</protein>
<dbReference type="InterPro" id="IPR019734">
    <property type="entry name" value="TPR_rpt"/>
</dbReference>
<keyword evidence="2 3" id="KW-0802">TPR repeat</keyword>
<organism evidence="5 6">
    <name type="scientific">Glaciimonas immobilis</name>
    <dbReference type="NCBI Taxonomy" id="728004"/>
    <lineage>
        <taxon>Bacteria</taxon>
        <taxon>Pseudomonadati</taxon>
        <taxon>Pseudomonadota</taxon>
        <taxon>Betaproteobacteria</taxon>
        <taxon>Burkholderiales</taxon>
        <taxon>Oxalobacteraceae</taxon>
        <taxon>Glaciimonas</taxon>
    </lineage>
</organism>
<dbReference type="SUPFAM" id="SSF48452">
    <property type="entry name" value="TPR-like"/>
    <property type="match status" value="1"/>
</dbReference>
<evidence type="ECO:0000313" key="6">
    <source>
        <dbReference type="Proteomes" id="UP000571084"/>
    </source>
</evidence>
<gene>
    <name evidence="5" type="ORF">HNR39_000214</name>
</gene>
<dbReference type="RefSeq" id="WP_168052370.1">
    <property type="nucleotide sequence ID" value="NZ_JAAOZT010000002.1"/>
</dbReference>
<dbReference type="PROSITE" id="PS50005">
    <property type="entry name" value="TPR"/>
    <property type="match status" value="1"/>
</dbReference>
<evidence type="ECO:0000256" key="4">
    <source>
        <dbReference type="SAM" id="Phobius"/>
    </source>
</evidence>
<accession>A0A840RNU3</accession>
<dbReference type="Pfam" id="PF14559">
    <property type="entry name" value="TPR_19"/>
    <property type="match status" value="1"/>
</dbReference>
<name>A0A840RNU3_9BURK</name>
<keyword evidence="6" id="KW-1185">Reference proteome</keyword>